<dbReference type="PANTHER" id="PTHR46797:SF23">
    <property type="entry name" value="HTH-TYPE TRANSCRIPTIONAL REGULATOR SUTR"/>
    <property type="match status" value="1"/>
</dbReference>
<evidence type="ECO:0000259" key="4">
    <source>
        <dbReference type="PROSITE" id="PS50943"/>
    </source>
</evidence>
<dbReference type="SUPFAM" id="SSF47413">
    <property type="entry name" value="lambda repressor-like DNA-binding domains"/>
    <property type="match status" value="1"/>
</dbReference>
<dbReference type="InterPro" id="IPR001387">
    <property type="entry name" value="Cro/C1-type_HTH"/>
</dbReference>
<dbReference type="RefSeq" id="WP_094201302.1">
    <property type="nucleotide sequence ID" value="NZ_NBIM01000004.1"/>
</dbReference>
<accession>A0A233RDK3</accession>
<dbReference type="Pfam" id="PF01381">
    <property type="entry name" value="HTH_3"/>
    <property type="match status" value="1"/>
</dbReference>
<evidence type="ECO:0000256" key="3">
    <source>
        <dbReference type="ARBA" id="ARBA00023163"/>
    </source>
</evidence>
<dbReference type="GO" id="GO:0005829">
    <property type="term" value="C:cytosol"/>
    <property type="evidence" value="ECO:0007669"/>
    <property type="project" value="TreeGrafter"/>
</dbReference>
<reference evidence="5 6" key="1">
    <citation type="submission" date="2017-08" db="EMBL/GenBank/DDBJ databases">
        <title>A Genome Sequence of Oceanimonas doudoroffii ATCC 27123T.</title>
        <authorList>
            <person name="Brennan M.A."/>
            <person name="Maclea K.S."/>
            <person name="Mcclelland W.D."/>
            <person name="Trachtenberg A.M."/>
        </authorList>
    </citation>
    <scope>NUCLEOTIDE SEQUENCE [LARGE SCALE GENOMIC DNA]</scope>
    <source>
        <strain evidence="5 6">ATCC 27123</strain>
    </source>
</reference>
<dbReference type="PROSITE" id="PS50943">
    <property type="entry name" value="HTH_CROC1"/>
    <property type="match status" value="1"/>
</dbReference>
<evidence type="ECO:0000313" key="5">
    <source>
        <dbReference type="EMBL" id="OXY81466.1"/>
    </source>
</evidence>
<keyword evidence="1" id="KW-0805">Transcription regulation</keyword>
<name>A0A233RDK3_9GAMM</name>
<dbReference type="Proteomes" id="UP000242757">
    <property type="component" value="Unassembled WGS sequence"/>
</dbReference>
<dbReference type="InterPro" id="IPR010982">
    <property type="entry name" value="Lambda_DNA-bd_dom_sf"/>
</dbReference>
<dbReference type="PANTHER" id="PTHR46797">
    <property type="entry name" value="HTH-TYPE TRANSCRIPTIONAL REGULATOR"/>
    <property type="match status" value="1"/>
</dbReference>
<dbReference type="GO" id="GO:0003700">
    <property type="term" value="F:DNA-binding transcription factor activity"/>
    <property type="evidence" value="ECO:0007669"/>
    <property type="project" value="TreeGrafter"/>
</dbReference>
<sequence length="68" mass="7635">MSELAEAVGLKIRHQRKIFGVSQETLAHLAKVDRSYVGRVERGEVNLTIDMLYKLAQVLECDPKGLLP</sequence>
<dbReference type="CDD" id="cd00093">
    <property type="entry name" value="HTH_XRE"/>
    <property type="match status" value="1"/>
</dbReference>
<keyword evidence="2" id="KW-0238">DNA-binding</keyword>
<keyword evidence="3" id="KW-0804">Transcription</keyword>
<evidence type="ECO:0000313" key="6">
    <source>
        <dbReference type="Proteomes" id="UP000242757"/>
    </source>
</evidence>
<keyword evidence="6" id="KW-1185">Reference proteome</keyword>
<proteinExistence type="predicted"/>
<gene>
    <name evidence="5" type="ORF">B6S08_12805</name>
</gene>
<comment type="caution">
    <text evidence="5">The sequence shown here is derived from an EMBL/GenBank/DDBJ whole genome shotgun (WGS) entry which is preliminary data.</text>
</comment>
<dbReference type="EMBL" id="NBIM01000004">
    <property type="protein sequence ID" value="OXY81466.1"/>
    <property type="molecule type" value="Genomic_DNA"/>
</dbReference>
<dbReference type="GO" id="GO:0003677">
    <property type="term" value="F:DNA binding"/>
    <property type="evidence" value="ECO:0007669"/>
    <property type="project" value="UniProtKB-KW"/>
</dbReference>
<dbReference type="InterPro" id="IPR050807">
    <property type="entry name" value="TransReg_Diox_bact_type"/>
</dbReference>
<evidence type="ECO:0000256" key="1">
    <source>
        <dbReference type="ARBA" id="ARBA00023015"/>
    </source>
</evidence>
<protein>
    <submittedName>
        <fullName evidence="5">Transcriptional regulator</fullName>
    </submittedName>
</protein>
<evidence type="ECO:0000256" key="2">
    <source>
        <dbReference type="ARBA" id="ARBA00023125"/>
    </source>
</evidence>
<dbReference type="Gene3D" id="1.10.260.40">
    <property type="entry name" value="lambda repressor-like DNA-binding domains"/>
    <property type="match status" value="1"/>
</dbReference>
<feature type="domain" description="HTH cro/C1-type" evidence="4">
    <location>
        <begin position="12"/>
        <end position="66"/>
    </location>
</feature>
<organism evidence="5 6">
    <name type="scientific">Oceanimonas doudoroffii</name>
    <dbReference type="NCBI Taxonomy" id="84158"/>
    <lineage>
        <taxon>Bacteria</taxon>
        <taxon>Pseudomonadati</taxon>
        <taxon>Pseudomonadota</taxon>
        <taxon>Gammaproteobacteria</taxon>
        <taxon>Aeromonadales</taxon>
        <taxon>Aeromonadaceae</taxon>
        <taxon>Oceanimonas</taxon>
    </lineage>
</organism>
<dbReference type="OrthoDB" id="9800901at2"/>
<dbReference type="SMART" id="SM00530">
    <property type="entry name" value="HTH_XRE"/>
    <property type="match status" value="1"/>
</dbReference>
<dbReference type="AlphaFoldDB" id="A0A233RDK3"/>